<keyword evidence="3" id="KW-1185">Reference proteome</keyword>
<evidence type="ECO:0000313" key="2">
    <source>
        <dbReference type="EMBL" id="EQB08413.1"/>
    </source>
</evidence>
<proteinExistence type="predicted"/>
<dbReference type="PATRIC" id="fig|1096930.3.peg.4168"/>
<dbReference type="Pfam" id="PF10074">
    <property type="entry name" value="RovC_DNA-bd"/>
    <property type="match status" value="1"/>
</dbReference>
<dbReference type="OrthoDB" id="9800831at2"/>
<accession>T0H8J3</accession>
<reference evidence="2 3" key="1">
    <citation type="journal article" date="2013" name="Genome Announc.">
        <title>Genome Sequence of Novosphingobium lindaniclasticum LE124T, Isolated from a Hexachlorocyclohexane Dumpsite.</title>
        <authorList>
            <person name="Saxena A."/>
            <person name="Nayyar N."/>
            <person name="Sangwan N."/>
            <person name="Kumari R."/>
            <person name="Khurana J.P."/>
            <person name="Lal R."/>
        </authorList>
    </citation>
    <scope>NUCLEOTIDE SEQUENCE [LARGE SCALE GENOMIC DNA]</scope>
    <source>
        <strain evidence="2 3">LE124</strain>
    </source>
</reference>
<protein>
    <recommendedName>
        <fullName evidence="1">T6SS Transcription factor RovC-like DNA binding domain-containing protein</fullName>
    </recommendedName>
</protein>
<dbReference type="eggNOG" id="COG5419">
    <property type="taxonomic scope" value="Bacteria"/>
</dbReference>
<evidence type="ECO:0000313" key="3">
    <source>
        <dbReference type="Proteomes" id="UP000015527"/>
    </source>
</evidence>
<organism evidence="2 3">
    <name type="scientific">Novosphingobium lindaniclasticum LE124</name>
    <dbReference type="NCBI Taxonomy" id="1096930"/>
    <lineage>
        <taxon>Bacteria</taxon>
        <taxon>Pseudomonadati</taxon>
        <taxon>Pseudomonadota</taxon>
        <taxon>Alphaproteobacteria</taxon>
        <taxon>Sphingomonadales</taxon>
        <taxon>Sphingomonadaceae</taxon>
        <taxon>Novosphingobium</taxon>
    </lineage>
</organism>
<gene>
    <name evidence="2" type="ORF">L284_21215</name>
</gene>
<name>T0H8J3_9SPHN</name>
<evidence type="ECO:0000259" key="1">
    <source>
        <dbReference type="Pfam" id="PF10074"/>
    </source>
</evidence>
<feature type="domain" description="T6SS Transcription factor RovC-like DNA binding" evidence="1">
    <location>
        <begin position="5"/>
        <end position="76"/>
    </location>
</feature>
<dbReference type="Proteomes" id="UP000015527">
    <property type="component" value="Unassembled WGS sequence"/>
</dbReference>
<dbReference type="InterPro" id="IPR018754">
    <property type="entry name" value="RovC-like_DNA-bd"/>
</dbReference>
<dbReference type="AlphaFoldDB" id="T0H8J3"/>
<dbReference type="EMBL" id="ATHL01000147">
    <property type="protein sequence ID" value="EQB08413.1"/>
    <property type="molecule type" value="Genomic_DNA"/>
</dbReference>
<sequence>MSLFPPDPRMERFVDALRVHDALTDGASAAQIVEAFYGSERAMQDTDCGSSSLKSRIRRLVREARAMAAGKYRSLLGKKAA</sequence>
<comment type="caution">
    <text evidence="2">The sequence shown here is derived from an EMBL/GenBank/DDBJ whole genome shotgun (WGS) entry which is preliminary data.</text>
</comment>